<evidence type="ECO:0000256" key="6">
    <source>
        <dbReference type="ARBA" id="ARBA00023274"/>
    </source>
</evidence>
<dbReference type="Proteomes" id="UP000244066">
    <property type="component" value="Unassembled WGS sequence"/>
</dbReference>
<dbReference type="InterPro" id="IPR002132">
    <property type="entry name" value="Ribosomal_uL5"/>
</dbReference>
<dbReference type="NCBIfam" id="NF003258">
    <property type="entry name" value="PRK04219.1"/>
    <property type="match status" value="1"/>
</dbReference>
<keyword evidence="5 7" id="KW-0689">Ribosomal protein</keyword>
<feature type="domain" description="Large ribosomal subunit protein uL5 C-terminal" evidence="10">
    <location>
        <begin position="56"/>
        <end position="144"/>
    </location>
</feature>
<comment type="subunit">
    <text evidence="7">Part of the 50S ribosomal subunit; contacts the 5S rRNA and probably tRNA. Forms a bridge to the 30S subunit in the 70S ribosome.</text>
</comment>
<dbReference type="GO" id="GO:0019843">
    <property type="term" value="F:rRNA binding"/>
    <property type="evidence" value="ECO:0007669"/>
    <property type="project" value="UniProtKB-UniRule"/>
</dbReference>
<dbReference type="FunFam" id="3.30.1440.10:FF:000002">
    <property type="entry name" value="60S ribosomal protein L11"/>
    <property type="match status" value="1"/>
</dbReference>
<gene>
    <name evidence="7" type="primary">rpl5</name>
    <name evidence="11" type="ORF">B9J98_03620</name>
</gene>
<dbReference type="InterPro" id="IPR031310">
    <property type="entry name" value="Ribosomal_uL5_N"/>
</dbReference>
<comment type="similarity">
    <text evidence="1 7 8">Belongs to the universal ribosomal protein uL5 family.</text>
</comment>
<dbReference type="PANTHER" id="PTHR11994">
    <property type="entry name" value="60S RIBOSOMAL PROTEIN L11-RELATED"/>
    <property type="match status" value="1"/>
</dbReference>
<dbReference type="EMBL" id="NDWU01000007">
    <property type="protein sequence ID" value="PUA32679.1"/>
    <property type="molecule type" value="Genomic_DNA"/>
</dbReference>
<dbReference type="Pfam" id="PF00281">
    <property type="entry name" value="Ribosomal_L5"/>
    <property type="match status" value="1"/>
</dbReference>
<feature type="domain" description="Large ribosomal subunit protein uL5 N-terminal" evidence="9">
    <location>
        <begin position="1"/>
        <end position="51"/>
    </location>
</feature>
<comment type="function">
    <text evidence="7">This is 1 of the proteins that bind and probably mediate the attachment of the 5S RNA into the large ribosomal subunit, where it forms part of the central protuberance. In the 70S ribosome it contacts protein S13 of the 30S subunit (bridge B1b), connecting the 2 subunits; this bridge is implicated in subunit movement. May contact the P site tRNA; the 5S rRNA and some of its associated proteins might help stabilize positioning of ribosome-bound tRNAs.</text>
</comment>
<name>A0A2R7Y5L9_9ARCH</name>
<evidence type="ECO:0000256" key="7">
    <source>
        <dbReference type="HAMAP-Rule" id="MF_01333"/>
    </source>
</evidence>
<dbReference type="InterPro" id="IPR022804">
    <property type="entry name" value="Ribosomal_uL5_arc"/>
</dbReference>
<dbReference type="InterPro" id="IPR031309">
    <property type="entry name" value="Ribosomal_uL5_C"/>
</dbReference>
<evidence type="ECO:0000259" key="9">
    <source>
        <dbReference type="Pfam" id="PF00281"/>
    </source>
</evidence>
<evidence type="ECO:0000256" key="2">
    <source>
        <dbReference type="ARBA" id="ARBA00022555"/>
    </source>
</evidence>
<reference evidence="11 12" key="1">
    <citation type="submission" date="2017-04" db="EMBL/GenBank/DDBJ databases">
        <title>Draft Aigarchaeota genome from a New Zealand hot spring.</title>
        <authorList>
            <person name="Reysenbach A.-L."/>
            <person name="Donaho J.A."/>
            <person name="Gerhart J."/>
            <person name="Kelley J.F."/>
            <person name="Kouba K."/>
            <person name="Podar M."/>
            <person name="Stott M."/>
        </authorList>
    </citation>
    <scope>NUCLEOTIDE SEQUENCE [LARGE SCALE GENOMIC DNA]</scope>
    <source>
        <strain evidence="11">NZ13_MG1</strain>
    </source>
</reference>
<dbReference type="Pfam" id="PF00673">
    <property type="entry name" value="Ribosomal_L5_C"/>
    <property type="match status" value="1"/>
</dbReference>
<comment type="caution">
    <text evidence="11">The sequence shown here is derived from an EMBL/GenBank/DDBJ whole genome shotgun (WGS) entry which is preliminary data.</text>
</comment>
<dbReference type="InterPro" id="IPR057266">
    <property type="entry name" value="Ribosomal_uL5_euk/arc-type"/>
</dbReference>
<evidence type="ECO:0000259" key="10">
    <source>
        <dbReference type="Pfam" id="PF00673"/>
    </source>
</evidence>
<evidence type="ECO:0000313" key="12">
    <source>
        <dbReference type="Proteomes" id="UP000244066"/>
    </source>
</evidence>
<dbReference type="GO" id="GO:0003735">
    <property type="term" value="F:structural constituent of ribosome"/>
    <property type="evidence" value="ECO:0007669"/>
    <property type="project" value="InterPro"/>
</dbReference>
<dbReference type="GO" id="GO:0006412">
    <property type="term" value="P:translation"/>
    <property type="evidence" value="ECO:0007669"/>
    <property type="project" value="UniProtKB-UniRule"/>
</dbReference>
<keyword evidence="6 7" id="KW-0687">Ribonucleoprotein</keyword>
<evidence type="ECO:0000313" key="11">
    <source>
        <dbReference type="EMBL" id="PUA32679.1"/>
    </source>
</evidence>
<organism evidence="11 12">
    <name type="scientific">Candidatus Terraquivivens tikiterensis</name>
    <dbReference type="NCBI Taxonomy" id="1980982"/>
    <lineage>
        <taxon>Archaea</taxon>
        <taxon>Nitrososphaerota</taxon>
        <taxon>Candidatus Wolframiiraptoraceae</taxon>
        <taxon>Candidatus Terraquivivens</taxon>
    </lineage>
</organism>
<dbReference type="GO" id="GO:1990904">
    <property type="term" value="C:ribonucleoprotein complex"/>
    <property type="evidence" value="ECO:0007669"/>
    <property type="project" value="UniProtKB-KW"/>
</dbReference>
<sequence>MRRLRIEKVTVNCSVGESGARLERAAKILEALTGQKPQIRKAKKTVKGFGIHKGEPIALRVTLRKQRAVDFLTRALRAVNNTIKSSSFDPNGNFSFGIKEHLDIPGTKYDPALGIIGMDVCVHISRPGLRVSLRRRARSSIGKRHRVTPEEAMEYVKQNFNVKIVGEGYEAQTTEG</sequence>
<dbReference type="GO" id="GO:0005840">
    <property type="term" value="C:ribosome"/>
    <property type="evidence" value="ECO:0007669"/>
    <property type="project" value="UniProtKB-KW"/>
</dbReference>
<dbReference type="HAMAP" id="MF_01333_A">
    <property type="entry name" value="Ribosomal_uL5_A"/>
    <property type="match status" value="1"/>
</dbReference>
<evidence type="ECO:0000256" key="1">
    <source>
        <dbReference type="ARBA" id="ARBA00008553"/>
    </source>
</evidence>
<dbReference type="PIRSF" id="PIRSF002161">
    <property type="entry name" value="Ribosomal_L5"/>
    <property type="match status" value="1"/>
</dbReference>
<evidence type="ECO:0000256" key="3">
    <source>
        <dbReference type="ARBA" id="ARBA00022730"/>
    </source>
</evidence>
<proteinExistence type="inferred from homology"/>
<keyword evidence="2 7" id="KW-0820">tRNA-binding</keyword>
<evidence type="ECO:0000256" key="8">
    <source>
        <dbReference type="RuleBase" id="RU003930"/>
    </source>
</evidence>
<keyword evidence="4 7" id="KW-0694">RNA-binding</keyword>
<keyword evidence="3 7" id="KW-0699">rRNA-binding</keyword>
<dbReference type="InterPro" id="IPR022803">
    <property type="entry name" value="Ribosomal_uL5_dom_sf"/>
</dbReference>
<dbReference type="GO" id="GO:0000049">
    <property type="term" value="F:tRNA binding"/>
    <property type="evidence" value="ECO:0007669"/>
    <property type="project" value="UniProtKB-UniRule"/>
</dbReference>
<evidence type="ECO:0000256" key="5">
    <source>
        <dbReference type="ARBA" id="ARBA00022980"/>
    </source>
</evidence>
<protein>
    <recommendedName>
        <fullName evidence="7">Large ribosomal subunit protein uL5</fullName>
    </recommendedName>
</protein>
<accession>A0A2R7Y5L9</accession>
<dbReference type="SUPFAM" id="SSF55282">
    <property type="entry name" value="RL5-like"/>
    <property type="match status" value="1"/>
</dbReference>
<dbReference type="Gene3D" id="3.30.1440.10">
    <property type="match status" value="1"/>
</dbReference>
<evidence type="ECO:0000256" key="4">
    <source>
        <dbReference type="ARBA" id="ARBA00022884"/>
    </source>
</evidence>
<dbReference type="AlphaFoldDB" id="A0A2R7Y5L9"/>